<reference evidence="1 2" key="1">
    <citation type="submission" date="2012-12" db="EMBL/GenBank/DDBJ databases">
        <title>The Genome Sequence of Bacillus cereus VD133.</title>
        <authorList>
            <consortium name="The Broad Institute Genome Sequencing Platform"/>
            <consortium name="The Broad Institute Genome Sequencing Center for Infectious Disease"/>
            <person name="Feldgarden M."/>
            <person name="Van der Auwera G.A."/>
            <person name="Mahillon J."/>
            <person name="Duprez V."/>
            <person name="Timmery S."/>
            <person name="Mattelet C."/>
            <person name="Dierick K."/>
            <person name="Sun M."/>
            <person name="Yu Z."/>
            <person name="Zhu L."/>
            <person name="Hu X."/>
            <person name="Shank E.B."/>
            <person name="Swiecicka I."/>
            <person name="Hansen B.M."/>
            <person name="Andrup L."/>
            <person name="Walker B."/>
            <person name="Young S.K."/>
            <person name="Zeng Q."/>
            <person name="Gargeya S."/>
            <person name="Fitzgerald M."/>
            <person name="Haas B."/>
            <person name="Abouelleil A."/>
            <person name="Alvarado L."/>
            <person name="Arachchi H.M."/>
            <person name="Berlin A.M."/>
            <person name="Chapman S.B."/>
            <person name="Dewar J."/>
            <person name="Goldberg J."/>
            <person name="Griggs A."/>
            <person name="Gujja S."/>
            <person name="Hansen M."/>
            <person name="Howarth C."/>
            <person name="Imamovic A."/>
            <person name="Larimer J."/>
            <person name="McCowan C."/>
            <person name="Murphy C."/>
            <person name="Neiman D."/>
            <person name="Pearson M."/>
            <person name="Priest M."/>
            <person name="Roberts A."/>
            <person name="Saif S."/>
            <person name="Shea T."/>
            <person name="Sisk P."/>
            <person name="Sykes S."/>
            <person name="Wortman J."/>
            <person name="Nusbaum C."/>
            <person name="Birren B."/>
        </authorList>
    </citation>
    <scope>NUCLEOTIDE SEQUENCE [LARGE SCALE GENOMIC DNA]</scope>
    <source>
        <strain evidence="1 2">VD133</strain>
    </source>
</reference>
<gene>
    <name evidence="1" type="ORF">IIU_05332</name>
</gene>
<evidence type="ECO:0000313" key="2">
    <source>
        <dbReference type="Proteomes" id="UP000014018"/>
    </source>
</evidence>
<dbReference type="EMBL" id="AHFB01000090">
    <property type="protein sequence ID" value="EOO29747.1"/>
    <property type="molecule type" value="Genomic_DNA"/>
</dbReference>
<evidence type="ECO:0000313" key="1">
    <source>
        <dbReference type="EMBL" id="EOO29747.1"/>
    </source>
</evidence>
<accession>A0A9W5V0M7</accession>
<name>A0A9W5V0M7_BACCE</name>
<protein>
    <submittedName>
        <fullName evidence="1">Uncharacterized protein</fullName>
    </submittedName>
</protein>
<comment type="caution">
    <text evidence="1">The sequence shown here is derived from an EMBL/GenBank/DDBJ whole genome shotgun (WGS) entry which is preliminary data.</text>
</comment>
<organism evidence="1 2">
    <name type="scientific">Bacillus cereus VD133</name>
    <dbReference type="NCBI Taxonomy" id="1053233"/>
    <lineage>
        <taxon>Bacteria</taxon>
        <taxon>Bacillati</taxon>
        <taxon>Bacillota</taxon>
        <taxon>Bacilli</taxon>
        <taxon>Bacillales</taxon>
        <taxon>Bacillaceae</taxon>
        <taxon>Bacillus</taxon>
        <taxon>Bacillus cereus group</taxon>
    </lineage>
</organism>
<dbReference type="AlphaFoldDB" id="A0A9W5V0M7"/>
<sequence>MNLIYYKKNDGDLPKAINSIILDRMNCYQSLNGAEFLFYA</sequence>
<proteinExistence type="predicted"/>
<dbReference type="Proteomes" id="UP000014018">
    <property type="component" value="Unassembled WGS sequence"/>
</dbReference>